<feature type="domain" description="Polysaccharide chain length determinant N-terminal" evidence="8">
    <location>
        <begin position="24"/>
        <end position="117"/>
    </location>
</feature>
<dbReference type="PANTHER" id="PTHR32309:SF13">
    <property type="entry name" value="FERRIC ENTEROBACTIN TRANSPORT PROTEIN FEPE"/>
    <property type="match status" value="1"/>
</dbReference>
<comment type="similarity">
    <text evidence="2">Belongs to the CpsC/CapA family.</text>
</comment>
<evidence type="ECO:0000256" key="1">
    <source>
        <dbReference type="ARBA" id="ARBA00004651"/>
    </source>
</evidence>
<gene>
    <name evidence="10" type="primary">ywqC_1</name>
    <name evidence="10" type="ORF">TPELB_10070</name>
</gene>
<reference evidence="10 11" key="1">
    <citation type="submission" date="2024-04" db="EMBL/GenBank/DDBJ databases">
        <title>Isolation and characterization of novel acetogenic strains of the genera Terrisporobacter and Acetoanaerobium.</title>
        <authorList>
            <person name="Boeer T."/>
            <person name="Schueler M.A."/>
            <person name="Lueschen A."/>
            <person name="Eysell L."/>
            <person name="Droege J."/>
            <person name="Heinemann M."/>
            <person name="Engelhardt L."/>
            <person name="Basen M."/>
            <person name="Daniel R."/>
        </authorList>
    </citation>
    <scope>NUCLEOTIDE SEQUENCE [LARGE SCALE GENOMIC DNA]</scope>
    <source>
        <strain evidence="10 11">ELB</strain>
    </source>
</reference>
<dbReference type="InterPro" id="IPR032807">
    <property type="entry name" value="GNVR"/>
</dbReference>
<evidence type="ECO:0000256" key="4">
    <source>
        <dbReference type="ARBA" id="ARBA00022692"/>
    </source>
</evidence>
<keyword evidence="4 7" id="KW-0812">Transmembrane</keyword>
<evidence type="ECO:0000256" key="5">
    <source>
        <dbReference type="ARBA" id="ARBA00022989"/>
    </source>
</evidence>
<dbReference type="InterPro" id="IPR003856">
    <property type="entry name" value="LPS_length_determ_N"/>
</dbReference>
<keyword evidence="5 7" id="KW-1133">Transmembrane helix</keyword>
<accession>A0ABZ3FA92</accession>
<dbReference type="Pfam" id="PF13807">
    <property type="entry name" value="GNVR"/>
    <property type="match status" value="1"/>
</dbReference>
<dbReference type="Pfam" id="PF02706">
    <property type="entry name" value="Wzz"/>
    <property type="match status" value="1"/>
</dbReference>
<evidence type="ECO:0000256" key="3">
    <source>
        <dbReference type="ARBA" id="ARBA00022475"/>
    </source>
</evidence>
<evidence type="ECO:0000256" key="7">
    <source>
        <dbReference type="SAM" id="Phobius"/>
    </source>
</evidence>
<dbReference type="InterPro" id="IPR050445">
    <property type="entry name" value="Bact_polysacc_biosynth/exp"/>
</dbReference>
<evidence type="ECO:0000256" key="6">
    <source>
        <dbReference type="ARBA" id="ARBA00023136"/>
    </source>
</evidence>
<organism evidence="10 11">
    <name type="scientific">Terrisporobacter petrolearius</name>
    <dbReference type="NCBI Taxonomy" id="1460447"/>
    <lineage>
        <taxon>Bacteria</taxon>
        <taxon>Bacillati</taxon>
        <taxon>Bacillota</taxon>
        <taxon>Clostridia</taxon>
        <taxon>Peptostreptococcales</taxon>
        <taxon>Peptostreptococcaceae</taxon>
        <taxon>Terrisporobacter</taxon>
    </lineage>
</organism>
<name>A0ABZ3FA92_9FIRM</name>
<proteinExistence type="inferred from homology"/>
<keyword evidence="11" id="KW-1185">Reference proteome</keyword>
<evidence type="ECO:0000313" key="11">
    <source>
        <dbReference type="Proteomes" id="UP001477947"/>
    </source>
</evidence>
<protein>
    <submittedName>
        <fullName evidence="10">Capsular polysaccharide biosynthesis protein YwqC</fullName>
    </submittedName>
</protein>
<evidence type="ECO:0000256" key="2">
    <source>
        <dbReference type="ARBA" id="ARBA00006683"/>
    </source>
</evidence>
<evidence type="ECO:0000313" key="10">
    <source>
        <dbReference type="EMBL" id="XAM40697.1"/>
    </source>
</evidence>
<evidence type="ECO:0000259" key="9">
    <source>
        <dbReference type="Pfam" id="PF13807"/>
    </source>
</evidence>
<comment type="subcellular location">
    <subcellularLocation>
        <location evidence="1">Cell membrane</location>
        <topology evidence="1">Multi-pass membrane protein</topology>
    </subcellularLocation>
</comment>
<dbReference type="PANTHER" id="PTHR32309">
    <property type="entry name" value="TYROSINE-PROTEIN KINASE"/>
    <property type="match status" value="1"/>
</dbReference>
<dbReference type="Proteomes" id="UP001477947">
    <property type="component" value="Chromosome"/>
</dbReference>
<evidence type="ECO:0000259" key="8">
    <source>
        <dbReference type="Pfam" id="PF02706"/>
    </source>
</evidence>
<feature type="transmembrane region" description="Helical" evidence="7">
    <location>
        <begin position="196"/>
        <end position="215"/>
    </location>
</feature>
<sequence>MFLNKVYQIKIYFEIGYNGGIMEETIDLREYFFILKKKIWVILLSAVICGVISGLVSFYVLKPTYEANTTLIVNKEMEDETAQVSTSDDLNFVQKMAVTYGEIIKSKSVIASTINKLNLDMTYEDLSKAVSVTNVVNTQIIKISVQNENPRVAATICNTIPEIFSTEAQRIVKASGTEVVDRAIVPDKPIKPNKKMNILIAMVLGMMVSVFVIFLRQGLNTKIKEPKDIESKLGLPVFGIIPKV</sequence>
<keyword evidence="6 7" id="KW-0472">Membrane</keyword>
<feature type="domain" description="Tyrosine-protein kinase G-rich" evidence="9">
    <location>
        <begin position="173"/>
        <end position="217"/>
    </location>
</feature>
<feature type="transmembrane region" description="Helical" evidence="7">
    <location>
        <begin position="39"/>
        <end position="61"/>
    </location>
</feature>
<keyword evidence="3" id="KW-1003">Cell membrane</keyword>
<dbReference type="EMBL" id="CP154622">
    <property type="protein sequence ID" value="XAM40697.1"/>
    <property type="molecule type" value="Genomic_DNA"/>
</dbReference>